<protein>
    <recommendedName>
        <fullName evidence="3">1,4-dihydroxy-6-naphthoate synthase</fullName>
    </recommendedName>
</protein>
<organism evidence="1 2">
    <name type="scientific">Paenibacillus typhae</name>
    <dbReference type="NCBI Taxonomy" id="1174501"/>
    <lineage>
        <taxon>Bacteria</taxon>
        <taxon>Bacillati</taxon>
        <taxon>Bacillota</taxon>
        <taxon>Bacilli</taxon>
        <taxon>Bacillales</taxon>
        <taxon>Paenibacillaceae</taxon>
        <taxon>Paenibacillus</taxon>
    </lineage>
</organism>
<accession>A0A1G9DZ11</accession>
<evidence type="ECO:0008006" key="3">
    <source>
        <dbReference type="Google" id="ProtNLM"/>
    </source>
</evidence>
<dbReference type="AlphaFoldDB" id="A0A1G9DZ11"/>
<dbReference type="Proteomes" id="UP000199050">
    <property type="component" value="Unassembled WGS sequence"/>
</dbReference>
<dbReference type="STRING" id="1174501.SAMN05216192_15036"/>
<dbReference type="EMBL" id="FNDX01000050">
    <property type="protein sequence ID" value="SDK69122.1"/>
    <property type="molecule type" value="Genomic_DNA"/>
</dbReference>
<evidence type="ECO:0000313" key="2">
    <source>
        <dbReference type="Proteomes" id="UP000199050"/>
    </source>
</evidence>
<proteinExistence type="predicted"/>
<gene>
    <name evidence="1" type="ORF">SAMN05216192_15036</name>
</gene>
<keyword evidence="2" id="KW-1185">Reference proteome</keyword>
<name>A0A1G9DZ11_9BACL</name>
<dbReference type="OrthoDB" id="470767at2"/>
<evidence type="ECO:0000313" key="1">
    <source>
        <dbReference type="EMBL" id="SDK69122.1"/>
    </source>
</evidence>
<reference evidence="2" key="1">
    <citation type="submission" date="2016-10" db="EMBL/GenBank/DDBJ databases">
        <authorList>
            <person name="Varghese N."/>
            <person name="Submissions S."/>
        </authorList>
    </citation>
    <scope>NUCLEOTIDE SEQUENCE [LARGE SCALE GENOMIC DNA]</scope>
    <source>
        <strain evidence="2">CGMCC 1.11012</strain>
    </source>
</reference>
<dbReference type="RefSeq" id="WP_090719087.1">
    <property type="nucleotide sequence ID" value="NZ_CBCSKY010000054.1"/>
</dbReference>
<sequence length="127" mass="14578">MPHHNLNLFCKIYLDTDLDRAIVLSDISRAIGGQPGPYSSLVHGICDLDVIRNDDFNEQKRKVLPDGFLFSKYLIEIEPSKGIRTETYITTISRLLERLWERGYKAVASCDFEELLLNKGGYNQLQE</sequence>